<dbReference type="EMBL" id="BAAANO010000013">
    <property type="protein sequence ID" value="GAA2006149.1"/>
    <property type="molecule type" value="Genomic_DNA"/>
</dbReference>
<dbReference type="InterPro" id="IPR006140">
    <property type="entry name" value="D-isomer_DH_NAD-bd"/>
</dbReference>
<dbReference type="InterPro" id="IPR036291">
    <property type="entry name" value="NAD(P)-bd_dom_sf"/>
</dbReference>
<dbReference type="Pfam" id="PF00389">
    <property type="entry name" value="2-Hacid_dh"/>
    <property type="match status" value="1"/>
</dbReference>
<keyword evidence="2 4" id="KW-0560">Oxidoreductase</keyword>
<dbReference type="PANTHER" id="PTHR43333:SF1">
    <property type="entry name" value="D-ISOMER SPECIFIC 2-HYDROXYACID DEHYDROGENASE NAD-BINDING DOMAIN-CONTAINING PROTEIN"/>
    <property type="match status" value="1"/>
</dbReference>
<accession>A0ABP5EVT7</accession>
<organism evidence="8 9">
    <name type="scientific">Brevibacterium samyangense</name>
    <dbReference type="NCBI Taxonomy" id="366888"/>
    <lineage>
        <taxon>Bacteria</taxon>
        <taxon>Bacillati</taxon>
        <taxon>Actinomycetota</taxon>
        <taxon>Actinomycetes</taxon>
        <taxon>Micrococcales</taxon>
        <taxon>Brevibacteriaceae</taxon>
        <taxon>Brevibacterium</taxon>
    </lineage>
</organism>
<name>A0ABP5EVT7_9MICO</name>
<dbReference type="SUPFAM" id="SSF51735">
    <property type="entry name" value="NAD(P)-binding Rossmann-fold domains"/>
    <property type="match status" value="1"/>
</dbReference>
<dbReference type="Gene3D" id="3.40.50.720">
    <property type="entry name" value="NAD(P)-binding Rossmann-like Domain"/>
    <property type="match status" value="2"/>
</dbReference>
<evidence type="ECO:0000256" key="3">
    <source>
        <dbReference type="ARBA" id="ARBA00023027"/>
    </source>
</evidence>
<dbReference type="InterPro" id="IPR006139">
    <property type="entry name" value="D-isomer_2_OHA_DH_cat_dom"/>
</dbReference>
<feature type="domain" description="D-isomer specific 2-hydroxyacid dehydrogenase NAD-binding" evidence="7">
    <location>
        <begin position="145"/>
        <end position="318"/>
    </location>
</feature>
<gene>
    <name evidence="8" type="ORF">GCM10009755_15180</name>
</gene>
<evidence type="ECO:0000259" key="7">
    <source>
        <dbReference type="Pfam" id="PF02826"/>
    </source>
</evidence>
<keyword evidence="3" id="KW-0520">NAD</keyword>
<dbReference type="PANTHER" id="PTHR43333">
    <property type="entry name" value="2-HACID_DH_C DOMAIN-CONTAINING PROTEIN"/>
    <property type="match status" value="1"/>
</dbReference>
<proteinExistence type="inferred from homology"/>
<evidence type="ECO:0000313" key="8">
    <source>
        <dbReference type="EMBL" id="GAA2006149.1"/>
    </source>
</evidence>
<sequence length="373" mass="40165">MIASRPQPEIPTPADSSPSDRPDAPAPQPTGTSRWAAARPVLTVLTSETKGWPAAFDRLRDEAELRVVEAQDLGDALPGTDVLLMWDFFSEALADVFDRADRLGWIHAASAGVDTLMFPALRNSQVTLTNARGTFDRPIAEFVLSFVLLLAKDMPRSWDDQRARVWQHRETEDVAGTTAMIVGVGAIGRETARLLRAVGMRVVGAGSRARDGDPDFDTIVDSAELARHVGDVDWLVNIAPLTRATENLLDAEVFAALPNHARVVNVGRGASLDTSALIAALESGSIAGAGLDVVDTEPLPEDHPLWSAPNLVLTPHMSGDTHGWMQRLADGFLANWDRYLAGETLQNRIDLTTGYSAEGPKTAARPTTAEGRA</sequence>
<dbReference type="CDD" id="cd05300">
    <property type="entry name" value="2-Hacid_dh_1"/>
    <property type="match status" value="1"/>
</dbReference>
<keyword evidence="9" id="KW-1185">Reference proteome</keyword>
<feature type="region of interest" description="Disordered" evidence="5">
    <location>
        <begin position="1"/>
        <end position="37"/>
    </location>
</feature>
<evidence type="ECO:0000256" key="4">
    <source>
        <dbReference type="RuleBase" id="RU003719"/>
    </source>
</evidence>
<dbReference type="RefSeq" id="WP_344308450.1">
    <property type="nucleotide sequence ID" value="NZ_BAAANO010000013.1"/>
</dbReference>
<evidence type="ECO:0000259" key="6">
    <source>
        <dbReference type="Pfam" id="PF00389"/>
    </source>
</evidence>
<reference evidence="9" key="1">
    <citation type="journal article" date="2019" name="Int. J. Syst. Evol. Microbiol.">
        <title>The Global Catalogue of Microorganisms (GCM) 10K type strain sequencing project: providing services to taxonomists for standard genome sequencing and annotation.</title>
        <authorList>
            <consortium name="The Broad Institute Genomics Platform"/>
            <consortium name="The Broad Institute Genome Sequencing Center for Infectious Disease"/>
            <person name="Wu L."/>
            <person name="Ma J."/>
        </authorList>
    </citation>
    <scope>NUCLEOTIDE SEQUENCE [LARGE SCALE GENOMIC DNA]</scope>
    <source>
        <strain evidence="9">JCM 14546</strain>
    </source>
</reference>
<evidence type="ECO:0000256" key="1">
    <source>
        <dbReference type="ARBA" id="ARBA00005854"/>
    </source>
</evidence>
<dbReference type="SUPFAM" id="SSF52283">
    <property type="entry name" value="Formate/glycerate dehydrogenase catalytic domain-like"/>
    <property type="match status" value="1"/>
</dbReference>
<evidence type="ECO:0000256" key="2">
    <source>
        <dbReference type="ARBA" id="ARBA00023002"/>
    </source>
</evidence>
<protein>
    <submittedName>
        <fullName evidence="8">D-2-hydroxyacid dehydrogenase</fullName>
    </submittedName>
</protein>
<comment type="caution">
    <text evidence="8">The sequence shown here is derived from an EMBL/GenBank/DDBJ whole genome shotgun (WGS) entry which is preliminary data.</text>
</comment>
<evidence type="ECO:0000313" key="9">
    <source>
        <dbReference type="Proteomes" id="UP001500755"/>
    </source>
</evidence>
<dbReference type="Pfam" id="PF02826">
    <property type="entry name" value="2-Hacid_dh_C"/>
    <property type="match status" value="1"/>
</dbReference>
<feature type="domain" description="D-isomer specific 2-hydroxyacid dehydrogenase catalytic" evidence="6">
    <location>
        <begin position="70"/>
        <end position="349"/>
    </location>
</feature>
<evidence type="ECO:0000256" key="5">
    <source>
        <dbReference type="SAM" id="MobiDB-lite"/>
    </source>
</evidence>
<dbReference type="Proteomes" id="UP001500755">
    <property type="component" value="Unassembled WGS sequence"/>
</dbReference>
<comment type="similarity">
    <text evidence="1 4">Belongs to the D-isomer specific 2-hydroxyacid dehydrogenase family.</text>
</comment>